<proteinExistence type="predicted"/>
<feature type="transmembrane region" description="Helical" evidence="2">
    <location>
        <begin position="16"/>
        <end position="38"/>
    </location>
</feature>
<gene>
    <name evidence="3" type="ORF">GCM10010469_01190</name>
</gene>
<dbReference type="Proteomes" id="UP001500728">
    <property type="component" value="Unassembled WGS sequence"/>
</dbReference>
<sequence length="115" mass="11010">MGTTSSVIGRLGRRTVLTIVGGVAVVAATVAIATAAVAGGGPDTPAPSSSPSPSSSAPSASGSQAPGSTPGDDGSGRVGQGCCEEGREDDSGMGWDDGMEIGREHMDDGMGMGDG</sequence>
<evidence type="ECO:0000256" key="1">
    <source>
        <dbReference type="SAM" id="MobiDB-lite"/>
    </source>
</evidence>
<feature type="region of interest" description="Disordered" evidence="1">
    <location>
        <begin position="37"/>
        <end position="115"/>
    </location>
</feature>
<keyword evidence="4" id="KW-1185">Reference proteome</keyword>
<name>A0ABP6QND6_9ACTN</name>
<keyword evidence="2" id="KW-0472">Membrane</keyword>
<comment type="caution">
    <text evidence="3">The sequence shown here is derived from an EMBL/GenBank/DDBJ whole genome shotgun (WGS) entry which is preliminary data.</text>
</comment>
<evidence type="ECO:0000313" key="4">
    <source>
        <dbReference type="Proteomes" id="UP001500728"/>
    </source>
</evidence>
<reference evidence="4" key="1">
    <citation type="journal article" date="2019" name="Int. J. Syst. Evol. Microbiol.">
        <title>The Global Catalogue of Microorganisms (GCM) 10K type strain sequencing project: providing services to taxonomists for standard genome sequencing and annotation.</title>
        <authorList>
            <consortium name="The Broad Institute Genomics Platform"/>
            <consortium name="The Broad Institute Genome Sequencing Center for Infectious Disease"/>
            <person name="Wu L."/>
            <person name="Ma J."/>
        </authorList>
    </citation>
    <scope>NUCLEOTIDE SEQUENCE [LARGE SCALE GENOMIC DNA]</scope>
    <source>
        <strain evidence="4">JCM 9381</strain>
    </source>
</reference>
<keyword evidence="2" id="KW-0812">Transmembrane</keyword>
<evidence type="ECO:0000313" key="3">
    <source>
        <dbReference type="EMBL" id="GAA3245799.1"/>
    </source>
</evidence>
<organism evidence="3 4">
    <name type="scientific">Streptomyces labedae</name>
    <dbReference type="NCBI Taxonomy" id="285569"/>
    <lineage>
        <taxon>Bacteria</taxon>
        <taxon>Bacillati</taxon>
        <taxon>Actinomycetota</taxon>
        <taxon>Actinomycetes</taxon>
        <taxon>Kitasatosporales</taxon>
        <taxon>Streptomycetaceae</taxon>
        <taxon>Streptomyces</taxon>
    </lineage>
</organism>
<protein>
    <submittedName>
        <fullName evidence="3">Uncharacterized protein</fullName>
    </submittedName>
</protein>
<feature type="compositionally biased region" description="Low complexity" evidence="1">
    <location>
        <begin position="51"/>
        <end position="71"/>
    </location>
</feature>
<keyword evidence="2" id="KW-1133">Transmembrane helix</keyword>
<accession>A0ABP6QND6</accession>
<dbReference type="EMBL" id="BAAAUW010000001">
    <property type="protein sequence ID" value="GAA3245799.1"/>
    <property type="molecule type" value="Genomic_DNA"/>
</dbReference>
<evidence type="ECO:0000256" key="2">
    <source>
        <dbReference type="SAM" id="Phobius"/>
    </source>
</evidence>